<dbReference type="NCBIfam" id="TIGR00608">
    <property type="entry name" value="radc"/>
    <property type="match status" value="1"/>
</dbReference>
<sequence>MPDSIHEGHRERIREQYKKSGAEAFLDHQFLELLLTYAIPRRDTNALSHALLDRFGTLEGVVTAEIDQLTMVEGVGEGAAVFLRMQGDLFRRLLLRRTEDSRGNIRLTTPAAAARYAVALLSLSTYENVIAVCLNAKKVVQSCESLQRGTLTEAQIYPRSIAEIALLKRAHGILLIHNHPSGDPTPSQEDADATELVKTALGSVGVQLYDHLIVGGANAYSFTTRAVIGVSGAETEVHSLEDFQSHYAAQSSKPLPLVRVMEPYED</sequence>
<dbReference type="InterPro" id="IPR025657">
    <property type="entry name" value="RadC_JAB"/>
</dbReference>
<dbReference type="CDD" id="cd08071">
    <property type="entry name" value="MPN_DUF2466"/>
    <property type="match status" value="1"/>
</dbReference>
<dbReference type="GO" id="GO:0046872">
    <property type="term" value="F:metal ion binding"/>
    <property type="evidence" value="ECO:0007669"/>
    <property type="project" value="UniProtKB-KW"/>
</dbReference>
<dbReference type="PROSITE" id="PS50249">
    <property type="entry name" value="MPN"/>
    <property type="match status" value="1"/>
</dbReference>
<dbReference type="InterPro" id="IPR010994">
    <property type="entry name" value="RuvA_2-like"/>
</dbReference>
<evidence type="ECO:0000256" key="5">
    <source>
        <dbReference type="ARBA" id="ARBA00023049"/>
    </source>
</evidence>
<gene>
    <name evidence="7" type="ORF">SDC9_70695</name>
</gene>
<keyword evidence="4" id="KW-0862">Zinc</keyword>
<accession>A0A644YDJ0</accession>
<dbReference type="InterPro" id="IPR020891">
    <property type="entry name" value="UPF0758_CS"/>
</dbReference>
<keyword evidence="1" id="KW-0645">Protease</keyword>
<evidence type="ECO:0000259" key="6">
    <source>
        <dbReference type="PROSITE" id="PS50249"/>
    </source>
</evidence>
<keyword evidence="2" id="KW-0479">Metal-binding</keyword>
<protein>
    <recommendedName>
        <fullName evidence="6">MPN domain-containing protein</fullName>
    </recommendedName>
</protein>
<reference evidence="7" key="1">
    <citation type="submission" date="2019-08" db="EMBL/GenBank/DDBJ databases">
        <authorList>
            <person name="Kucharzyk K."/>
            <person name="Murdoch R.W."/>
            <person name="Higgins S."/>
            <person name="Loffler F."/>
        </authorList>
    </citation>
    <scope>NUCLEOTIDE SEQUENCE</scope>
</reference>
<proteinExistence type="predicted"/>
<evidence type="ECO:0000313" key="7">
    <source>
        <dbReference type="EMBL" id="MPM24214.1"/>
    </source>
</evidence>
<evidence type="ECO:0000256" key="4">
    <source>
        <dbReference type="ARBA" id="ARBA00022833"/>
    </source>
</evidence>
<dbReference type="PANTHER" id="PTHR30471:SF3">
    <property type="entry name" value="UPF0758 PROTEIN YEES-RELATED"/>
    <property type="match status" value="1"/>
</dbReference>
<comment type="caution">
    <text evidence="7">The sequence shown here is derived from an EMBL/GenBank/DDBJ whole genome shotgun (WGS) entry which is preliminary data.</text>
</comment>
<dbReference type="Gene3D" id="3.40.140.10">
    <property type="entry name" value="Cytidine Deaminase, domain 2"/>
    <property type="match status" value="1"/>
</dbReference>
<name>A0A644YDJ0_9ZZZZ</name>
<evidence type="ECO:0000256" key="1">
    <source>
        <dbReference type="ARBA" id="ARBA00022670"/>
    </source>
</evidence>
<dbReference type="SUPFAM" id="SSF47781">
    <property type="entry name" value="RuvA domain 2-like"/>
    <property type="match status" value="1"/>
</dbReference>
<dbReference type="Gene3D" id="1.10.150.20">
    <property type="entry name" value="5' to 3' exonuclease, C-terminal subdomain"/>
    <property type="match status" value="1"/>
</dbReference>
<feature type="domain" description="MPN" evidence="6">
    <location>
        <begin position="106"/>
        <end position="228"/>
    </location>
</feature>
<dbReference type="AlphaFoldDB" id="A0A644YDJ0"/>
<dbReference type="GO" id="GO:0008237">
    <property type="term" value="F:metallopeptidase activity"/>
    <property type="evidence" value="ECO:0007669"/>
    <property type="project" value="UniProtKB-KW"/>
</dbReference>
<dbReference type="EMBL" id="VSSQ01004211">
    <property type="protein sequence ID" value="MPM24214.1"/>
    <property type="molecule type" value="Genomic_DNA"/>
</dbReference>
<dbReference type="InterPro" id="IPR001405">
    <property type="entry name" value="UPF0758"/>
</dbReference>
<dbReference type="Pfam" id="PF04002">
    <property type="entry name" value="RadC"/>
    <property type="match status" value="1"/>
</dbReference>
<evidence type="ECO:0000256" key="2">
    <source>
        <dbReference type="ARBA" id="ARBA00022723"/>
    </source>
</evidence>
<dbReference type="GO" id="GO:0006508">
    <property type="term" value="P:proteolysis"/>
    <property type="evidence" value="ECO:0007669"/>
    <property type="project" value="UniProtKB-KW"/>
</dbReference>
<evidence type="ECO:0000256" key="3">
    <source>
        <dbReference type="ARBA" id="ARBA00022801"/>
    </source>
</evidence>
<dbReference type="PANTHER" id="PTHR30471">
    <property type="entry name" value="DNA REPAIR PROTEIN RADC"/>
    <property type="match status" value="1"/>
</dbReference>
<dbReference type="InterPro" id="IPR037518">
    <property type="entry name" value="MPN"/>
</dbReference>
<keyword evidence="5" id="KW-0482">Metalloprotease</keyword>
<dbReference type="PROSITE" id="PS01302">
    <property type="entry name" value="UPF0758"/>
    <property type="match status" value="1"/>
</dbReference>
<organism evidence="7">
    <name type="scientific">bioreactor metagenome</name>
    <dbReference type="NCBI Taxonomy" id="1076179"/>
    <lineage>
        <taxon>unclassified sequences</taxon>
        <taxon>metagenomes</taxon>
        <taxon>ecological metagenomes</taxon>
    </lineage>
</organism>
<keyword evidence="3" id="KW-0378">Hydrolase</keyword>